<dbReference type="Proteomes" id="UP000009096">
    <property type="component" value="Chromosome 5"/>
</dbReference>
<dbReference type="KEGG" id="fvr:FVEG_15120"/>
<keyword evidence="2" id="KW-1185">Reference proteome</keyword>
<proteinExistence type="predicted"/>
<dbReference type="VEuPathDB" id="FungiDB:FVEG_15120"/>
<name>W7LP18_GIBM7</name>
<dbReference type="RefSeq" id="XP_018746422.1">
    <property type="nucleotide sequence ID" value="XM_018904224.1"/>
</dbReference>
<dbReference type="AlphaFoldDB" id="W7LP18"/>
<evidence type="ECO:0000313" key="2">
    <source>
        <dbReference type="Proteomes" id="UP000009096"/>
    </source>
</evidence>
<protein>
    <submittedName>
        <fullName evidence="1">Uncharacterized protein</fullName>
    </submittedName>
</protein>
<dbReference type="EMBL" id="CM000582">
    <property type="protein sequence ID" value="EWG40231.1"/>
    <property type="molecule type" value="Genomic_DNA"/>
</dbReference>
<evidence type="ECO:0000313" key="1">
    <source>
        <dbReference type="EMBL" id="EWG40231.1"/>
    </source>
</evidence>
<accession>W7LP18</accession>
<dbReference type="GeneID" id="30071996"/>
<organism evidence="1 2">
    <name type="scientific">Gibberella moniliformis (strain M3125 / FGSC 7600)</name>
    <name type="common">Maize ear and stalk rot fungus</name>
    <name type="synonym">Fusarium verticillioides</name>
    <dbReference type="NCBI Taxonomy" id="334819"/>
    <lineage>
        <taxon>Eukaryota</taxon>
        <taxon>Fungi</taxon>
        <taxon>Dikarya</taxon>
        <taxon>Ascomycota</taxon>
        <taxon>Pezizomycotina</taxon>
        <taxon>Sordariomycetes</taxon>
        <taxon>Hypocreomycetidae</taxon>
        <taxon>Hypocreales</taxon>
        <taxon>Nectriaceae</taxon>
        <taxon>Fusarium</taxon>
        <taxon>Fusarium fujikuroi species complex</taxon>
    </lineage>
</organism>
<dbReference type="EMBL" id="DS022244">
    <property type="protein sequence ID" value="EWG40231.1"/>
    <property type="molecule type" value="Genomic_DNA"/>
</dbReference>
<reference evidence="1 2" key="1">
    <citation type="journal article" date="2010" name="Nature">
        <title>Comparative genomics reveals mobile pathogenicity chromosomes in Fusarium.</title>
        <authorList>
            <person name="Ma L.J."/>
            <person name="van der Does H.C."/>
            <person name="Borkovich K.A."/>
            <person name="Coleman J.J."/>
            <person name="Daboussi M.J."/>
            <person name="Di Pietro A."/>
            <person name="Dufresne M."/>
            <person name="Freitag M."/>
            <person name="Grabherr M."/>
            <person name="Henrissat B."/>
            <person name="Houterman P.M."/>
            <person name="Kang S."/>
            <person name="Shim W.B."/>
            <person name="Woloshuk C."/>
            <person name="Xie X."/>
            <person name="Xu J.R."/>
            <person name="Antoniw J."/>
            <person name="Baker S.E."/>
            <person name="Bluhm B.H."/>
            <person name="Breakspear A."/>
            <person name="Brown D.W."/>
            <person name="Butchko R.A."/>
            <person name="Chapman S."/>
            <person name="Coulson R."/>
            <person name="Coutinho P.M."/>
            <person name="Danchin E.G."/>
            <person name="Diener A."/>
            <person name="Gale L.R."/>
            <person name="Gardiner D.M."/>
            <person name="Goff S."/>
            <person name="Hammond-Kosack K.E."/>
            <person name="Hilburn K."/>
            <person name="Hua-Van A."/>
            <person name="Jonkers W."/>
            <person name="Kazan K."/>
            <person name="Kodira C.D."/>
            <person name="Koehrsen M."/>
            <person name="Kumar L."/>
            <person name="Lee Y.H."/>
            <person name="Li L."/>
            <person name="Manners J.M."/>
            <person name="Miranda-Saavedra D."/>
            <person name="Mukherjee M."/>
            <person name="Park G."/>
            <person name="Park J."/>
            <person name="Park S.Y."/>
            <person name="Proctor R.H."/>
            <person name="Regev A."/>
            <person name="Ruiz-Roldan M.C."/>
            <person name="Sain D."/>
            <person name="Sakthikumar S."/>
            <person name="Sykes S."/>
            <person name="Schwartz D.C."/>
            <person name="Turgeon B.G."/>
            <person name="Wapinski I."/>
            <person name="Yoder O."/>
            <person name="Young S."/>
            <person name="Zeng Q."/>
            <person name="Zhou S."/>
            <person name="Galagan J."/>
            <person name="Cuomo C.A."/>
            <person name="Kistler H.C."/>
            <person name="Rep M."/>
        </authorList>
    </citation>
    <scope>NUCLEOTIDE SEQUENCE [LARGE SCALE GENOMIC DNA]</scope>
    <source>
        <strain evidence="2">M3125 / FGSC 7600</strain>
    </source>
</reference>
<gene>
    <name evidence="1" type="ORF">FVEG_15120</name>
</gene>
<sequence length="118" mass="13297">MRQTRTLYLSVHPSIHHPYQPTRTIKVLSTESLRPEIPPCFPINYLHFLFHSSLQLVLSLALAYRLQVCRAFSILRVRPFICNSTLALHSSRTIDPSGALTLSLGAFQLSPWAARLAG</sequence>